<dbReference type="AlphaFoldDB" id="A0A7M7P211"/>
<dbReference type="GO" id="GO:0016020">
    <property type="term" value="C:membrane"/>
    <property type="evidence" value="ECO:0007669"/>
    <property type="project" value="UniProtKB-SubCell"/>
</dbReference>
<dbReference type="GeneID" id="115925419"/>
<organism evidence="12 13">
    <name type="scientific">Strongylocentrotus purpuratus</name>
    <name type="common">Purple sea urchin</name>
    <dbReference type="NCBI Taxonomy" id="7668"/>
    <lineage>
        <taxon>Eukaryota</taxon>
        <taxon>Metazoa</taxon>
        <taxon>Echinodermata</taxon>
        <taxon>Eleutherozoa</taxon>
        <taxon>Echinozoa</taxon>
        <taxon>Echinoidea</taxon>
        <taxon>Euechinoidea</taxon>
        <taxon>Echinacea</taxon>
        <taxon>Camarodonta</taxon>
        <taxon>Echinidea</taxon>
        <taxon>Strongylocentrotidae</taxon>
        <taxon>Strongylocentrotus</taxon>
    </lineage>
</organism>
<evidence type="ECO:0000256" key="9">
    <source>
        <dbReference type="RuleBase" id="RU363097"/>
    </source>
</evidence>
<evidence type="ECO:0000256" key="5">
    <source>
        <dbReference type="ARBA" id="ARBA00022989"/>
    </source>
</evidence>
<feature type="domain" description="Fatty acyl-CoA reductase C-terminal" evidence="10">
    <location>
        <begin position="402"/>
        <end position="492"/>
    </location>
</feature>
<dbReference type="GO" id="GO:0102965">
    <property type="term" value="F:alcohol-forming long-chain fatty acyl-CoA reductase activity"/>
    <property type="evidence" value="ECO:0007669"/>
    <property type="project" value="UniProtKB-EC"/>
</dbReference>
<comment type="catalytic activity">
    <reaction evidence="8 9">
        <text>a long-chain fatty acyl-CoA + 2 NADPH + 2 H(+) = a long-chain primary fatty alcohol + 2 NADP(+) + CoA</text>
        <dbReference type="Rhea" id="RHEA:52716"/>
        <dbReference type="ChEBI" id="CHEBI:15378"/>
        <dbReference type="ChEBI" id="CHEBI:57287"/>
        <dbReference type="ChEBI" id="CHEBI:57783"/>
        <dbReference type="ChEBI" id="CHEBI:58349"/>
        <dbReference type="ChEBI" id="CHEBI:77396"/>
        <dbReference type="ChEBI" id="CHEBI:83139"/>
        <dbReference type="EC" id="1.2.1.84"/>
    </reaction>
</comment>
<accession>A0A7M7P211</accession>
<proteinExistence type="inferred from homology"/>
<protein>
    <recommendedName>
        <fullName evidence="9">Fatty acyl-CoA reductase</fullName>
        <ecNumber evidence="9">1.2.1.84</ecNumber>
    </recommendedName>
</protein>
<dbReference type="OrthoDB" id="429813at2759"/>
<dbReference type="GO" id="GO:0080019">
    <property type="term" value="F:alcohol-forming very long-chain fatty acyl-CoA reductase activity"/>
    <property type="evidence" value="ECO:0000318"/>
    <property type="project" value="GO_Central"/>
</dbReference>
<comment type="similarity">
    <text evidence="2 9">Belongs to the fatty acyl-CoA reductase family.</text>
</comment>
<dbReference type="EnsemblMetazoa" id="XM_030989192">
    <property type="protein sequence ID" value="XP_030845052"/>
    <property type="gene ID" value="LOC115925419"/>
</dbReference>
<keyword evidence="13" id="KW-1185">Reference proteome</keyword>
<dbReference type="KEGG" id="spu:115925419"/>
<dbReference type="RefSeq" id="XP_030845052.1">
    <property type="nucleotide sequence ID" value="XM_030989192.1"/>
</dbReference>
<dbReference type="PANTHER" id="PTHR11011:SF45">
    <property type="entry name" value="FATTY ACYL-COA REDUCTASE CG8306-RELATED"/>
    <property type="match status" value="1"/>
</dbReference>
<dbReference type="SUPFAM" id="SSF51735">
    <property type="entry name" value="NAD(P)-binding Rossmann-fold domains"/>
    <property type="match status" value="1"/>
</dbReference>
<keyword evidence="5" id="KW-1133">Transmembrane helix</keyword>
<evidence type="ECO:0000256" key="4">
    <source>
        <dbReference type="ARBA" id="ARBA00022692"/>
    </source>
</evidence>
<comment type="function">
    <text evidence="9">Catalyzes the reduction of fatty acyl-CoA to fatty alcohols.</text>
</comment>
<dbReference type="OMA" id="NLMLHYW"/>
<name>A0A7M7P211_STRPU</name>
<dbReference type="InterPro" id="IPR036291">
    <property type="entry name" value="NAD(P)-bd_dom_sf"/>
</dbReference>
<evidence type="ECO:0000259" key="11">
    <source>
        <dbReference type="Pfam" id="PF07993"/>
    </source>
</evidence>
<evidence type="ECO:0000256" key="7">
    <source>
        <dbReference type="ARBA" id="ARBA00023136"/>
    </source>
</evidence>
<dbReference type="CDD" id="cd05236">
    <property type="entry name" value="FAR-N_SDR_e"/>
    <property type="match status" value="1"/>
</dbReference>
<evidence type="ECO:0000313" key="13">
    <source>
        <dbReference type="Proteomes" id="UP000007110"/>
    </source>
</evidence>
<dbReference type="Gene3D" id="3.40.50.720">
    <property type="entry name" value="NAD(P)-binding Rossmann-like Domain"/>
    <property type="match status" value="1"/>
</dbReference>
<keyword evidence="3 9" id="KW-0444">Lipid biosynthesis</keyword>
<evidence type="ECO:0000256" key="8">
    <source>
        <dbReference type="ARBA" id="ARBA00052530"/>
    </source>
</evidence>
<dbReference type="InterPro" id="IPR013120">
    <property type="entry name" value="FAR_NAD-bd"/>
</dbReference>
<dbReference type="Proteomes" id="UP000007110">
    <property type="component" value="Unassembled WGS sequence"/>
</dbReference>
<feature type="domain" description="Thioester reductase (TE)" evidence="11">
    <location>
        <begin position="60"/>
        <end position="330"/>
    </location>
</feature>
<reference evidence="13" key="1">
    <citation type="submission" date="2015-02" db="EMBL/GenBank/DDBJ databases">
        <title>Genome sequencing for Strongylocentrotus purpuratus.</title>
        <authorList>
            <person name="Murali S."/>
            <person name="Liu Y."/>
            <person name="Vee V."/>
            <person name="English A."/>
            <person name="Wang M."/>
            <person name="Skinner E."/>
            <person name="Han Y."/>
            <person name="Muzny D.M."/>
            <person name="Worley K.C."/>
            <person name="Gibbs R.A."/>
        </authorList>
    </citation>
    <scope>NUCLEOTIDE SEQUENCE</scope>
</reference>
<dbReference type="InterPro" id="IPR026055">
    <property type="entry name" value="FAR"/>
</dbReference>
<keyword evidence="9" id="KW-0560">Oxidoreductase</keyword>
<reference evidence="12" key="2">
    <citation type="submission" date="2021-01" db="UniProtKB">
        <authorList>
            <consortium name="EnsemblMetazoa"/>
        </authorList>
    </citation>
    <scope>IDENTIFICATION</scope>
</reference>
<comment type="subcellular location">
    <subcellularLocation>
        <location evidence="1">Membrane</location>
        <topology evidence="1">Multi-pass membrane protein</topology>
    </subcellularLocation>
</comment>
<evidence type="ECO:0000313" key="12">
    <source>
        <dbReference type="EnsemblMetazoa" id="XP_030845052"/>
    </source>
</evidence>
<keyword evidence="9" id="KW-0521">NADP</keyword>
<evidence type="ECO:0000256" key="6">
    <source>
        <dbReference type="ARBA" id="ARBA00023098"/>
    </source>
</evidence>
<evidence type="ECO:0000256" key="3">
    <source>
        <dbReference type="ARBA" id="ARBA00022516"/>
    </source>
</evidence>
<dbReference type="EC" id="1.2.1.84" evidence="9"/>
<dbReference type="InterPro" id="IPR033640">
    <property type="entry name" value="FAR_C"/>
</dbReference>
<evidence type="ECO:0000259" key="10">
    <source>
        <dbReference type="Pfam" id="PF03015"/>
    </source>
</evidence>
<dbReference type="FunFam" id="3.40.50.720:FF:000143">
    <property type="entry name" value="Fatty acyl-CoA reductase"/>
    <property type="match status" value="1"/>
</dbReference>
<dbReference type="Pfam" id="PF07993">
    <property type="entry name" value="NAD_binding_4"/>
    <property type="match status" value="1"/>
</dbReference>
<sequence length="561" mass="63426">MPCFDDNGPICAPLDGEHSSGSGGVVDVTDEAFAMKLNNLPASMAYCSIGEFYAGKTLMITGATGFIGKVMLEKLMRCCPDIKKVFLLIRPKSGQRAAARIQEITAGLLFDKVREAQPNFQSKLIAIDCDLTEPDLALKEEDIKTLQEETELAFHVAATVRFDEKLSLSLHLNVYATKKILQLAQGMKKLLVFQHVSTAYANCDRSRIEEVVYPPPVDPYKMLDAVEWMSEDMIQTLTPKLLGKRPNTYTFTKALAEYVVMEEGKGMPICITRPSIVGASWKEPFPGWIDNFNGPSGVFIAVGKGLLRTMIGDADAVVDISPVDFVVNAMIGATWHTGVHKPANIPIYNLVTSPVNPNRWGDVEIIPDLYNRIPLEKVFRRPRAALTKYPLAFEYVNLVSAKIPAYIMDCALRLQGKKPQMMKVNSKITKMVHTLKYFTNNTWEWTNQNTIALSAAMSEEDRKVYFTDVRPLHWPTYLEAYCLGTKKYVLKEDMNDIPAARSHLKMLRNIRWTFNTVLLVVFWRVLIARSQLARNLWAFVINIFFRFLRYCRVTSTIARTH</sequence>
<dbReference type="PANTHER" id="PTHR11011">
    <property type="entry name" value="MALE STERILITY PROTEIN 2-RELATED"/>
    <property type="match status" value="1"/>
</dbReference>
<dbReference type="InParanoid" id="A0A7M7P211"/>
<dbReference type="GO" id="GO:0035336">
    <property type="term" value="P:long-chain fatty-acyl-CoA metabolic process"/>
    <property type="evidence" value="ECO:0000318"/>
    <property type="project" value="GO_Central"/>
</dbReference>
<dbReference type="GO" id="GO:0005777">
    <property type="term" value="C:peroxisome"/>
    <property type="evidence" value="ECO:0000318"/>
    <property type="project" value="GO_Central"/>
</dbReference>
<keyword evidence="7" id="KW-0472">Membrane</keyword>
<dbReference type="Pfam" id="PF03015">
    <property type="entry name" value="Sterile"/>
    <property type="match status" value="1"/>
</dbReference>
<keyword evidence="6 9" id="KW-0443">Lipid metabolism</keyword>
<dbReference type="CDD" id="cd09071">
    <property type="entry name" value="FAR_C"/>
    <property type="match status" value="1"/>
</dbReference>
<evidence type="ECO:0000256" key="1">
    <source>
        <dbReference type="ARBA" id="ARBA00004141"/>
    </source>
</evidence>
<keyword evidence="4" id="KW-0812">Transmembrane</keyword>
<dbReference type="FunCoup" id="A0A7M7P211">
    <property type="interactions" value="78"/>
</dbReference>
<evidence type="ECO:0000256" key="2">
    <source>
        <dbReference type="ARBA" id="ARBA00005928"/>
    </source>
</evidence>